<keyword evidence="7" id="KW-1071">Ligand-gated ion channel</keyword>
<feature type="domain" description="Cyclic nucleotide-binding" evidence="11">
    <location>
        <begin position="1"/>
        <end position="82"/>
    </location>
</feature>
<keyword evidence="3 10" id="KW-0812">Transmembrane</keyword>
<name>A0ABP1QAY1_9HEXA</name>
<feature type="transmembrane region" description="Helical" evidence="10">
    <location>
        <begin position="304"/>
        <end position="324"/>
    </location>
</feature>
<evidence type="ECO:0000256" key="7">
    <source>
        <dbReference type="ARBA" id="ARBA00023286"/>
    </source>
</evidence>
<dbReference type="Gene3D" id="1.10.287.70">
    <property type="match status" value="1"/>
</dbReference>
<evidence type="ECO:0000259" key="11">
    <source>
        <dbReference type="PROSITE" id="PS50042"/>
    </source>
</evidence>
<dbReference type="Pfam" id="PF00027">
    <property type="entry name" value="cNMP_binding"/>
    <property type="match status" value="2"/>
</dbReference>
<keyword evidence="8" id="KW-0407">Ion channel</keyword>
<evidence type="ECO:0000256" key="2">
    <source>
        <dbReference type="ARBA" id="ARBA00022448"/>
    </source>
</evidence>
<dbReference type="Proteomes" id="UP001642540">
    <property type="component" value="Unassembled WGS sequence"/>
</dbReference>
<feature type="transmembrane region" description="Helical" evidence="10">
    <location>
        <begin position="443"/>
        <end position="462"/>
    </location>
</feature>
<reference evidence="12 13" key="1">
    <citation type="submission" date="2024-08" db="EMBL/GenBank/DDBJ databases">
        <authorList>
            <person name="Cucini C."/>
            <person name="Frati F."/>
        </authorList>
    </citation>
    <scope>NUCLEOTIDE SEQUENCE [LARGE SCALE GENOMIC DNA]</scope>
</reference>
<feature type="region of interest" description="Disordered" evidence="9">
    <location>
        <begin position="127"/>
        <end position="148"/>
    </location>
</feature>
<evidence type="ECO:0000256" key="5">
    <source>
        <dbReference type="ARBA" id="ARBA00023065"/>
    </source>
</evidence>
<protein>
    <recommendedName>
        <fullName evidence="11">Cyclic nucleotide-binding domain-containing protein</fullName>
    </recommendedName>
</protein>
<evidence type="ECO:0000256" key="6">
    <source>
        <dbReference type="ARBA" id="ARBA00023136"/>
    </source>
</evidence>
<keyword evidence="6 10" id="KW-0472">Membrane</keyword>
<dbReference type="Gene3D" id="2.60.120.10">
    <property type="entry name" value="Jelly Rolls"/>
    <property type="match status" value="2"/>
</dbReference>
<feature type="transmembrane region" description="Helical" evidence="10">
    <location>
        <begin position="367"/>
        <end position="389"/>
    </location>
</feature>
<proteinExistence type="predicted"/>
<keyword evidence="2" id="KW-0813">Transport</keyword>
<dbReference type="PANTHER" id="PTHR45638:SF19">
    <property type="entry name" value="CYCLIC NUCLEOTIDE-BINDING DOMAIN-CONTAINING PROTEIN"/>
    <property type="match status" value="1"/>
</dbReference>
<keyword evidence="13" id="KW-1185">Reference proteome</keyword>
<dbReference type="CDD" id="cd00038">
    <property type="entry name" value="CAP_ED"/>
    <property type="match status" value="2"/>
</dbReference>
<keyword evidence="4 10" id="KW-1133">Transmembrane helix</keyword>
<dbReference type="PROSITE" id="PS00888">
    <property type="entry name" value="CNMP_BINDING_1"/>
    <property type="match status" value="1"/>
</dbReference>
<dbReference type="PANTHER" id="PTHR45638">
    <property type="entry name" value="CYCLIC NUCLEOTIDE-GATED CATION CHANNEL SUBUNIT A"/>
    <property type="match status" value="1"/>
</dbReference>
<dbReference type="InterPro" id="IPR014710">
    <property type="entry name" value="RmlC-like_jellyroll"/>
</dbReference>
<dbReference type="Pfam" id="PF00520">
    <property type="entry name" value="Ion_trans"/>
    <property type="match status" value="1"/>
</dbReference>
<evidence type="ECO:0000313" key="13">
    <source>
        <dbReference type="Proteomes" id="UP001642540"/>
    </source>
</evidence>
<feature type="domain" description="Cyclic nucleotide-binding" evidence="11">
    <location>
        <begin position="547"/>
        <end position="650"/>
    </location>
</feature>
<dbReference type="SUPFAM" id="SSF51206">
    <property type="entry name" value="cAMP-binding domain-like"/>
    <property type="match status" value="2"/>
</dbReference>
<dbReference type="EMBL" id="CAXLJM020000028">
    <property type="protein sequence ID" value="CAL8096398.1"/>
    <property type="molecule type" value="Genomic_DNA"/>
</dbReference>
<feature type="region of interest" description="Disordered" evidence="9">
    <location>
        <begin position="668"/>
        <end position="688"/>
    </location>
</feature>
<dbReference type="PROSITE" id="PS50042">
    <property type="entry name" value="CNMP_BINDING_3"/>
    <property type="match status" value="2"/>
</dbReference>
<comment type="subcellular location">
    <subcellularLocation>
        <location evidence="1">Membrane</location>
        <topology evidence="1">Multi-pass membrane protein</topology>
    </subcellularLocation>
</comment>
<feature type="transmembrane region" description="Helical" evidence="10">
    <location>
        <begin position="416"/>
        <end position="436"/>
    </location>
</feature>
<evidence type="ECO:0000256" key="4">
    <source>
        <dbReference type="ARBA" id="ARBA00022989"/>
    </source>
</evidence>
<evidence type="ECO:0000256" key="10">
    <source>
        <dbReference type="SAM" id="Phobius"/>
    </source>
</evidence>
<comment type="caution">
    <text evidence="12">The sequence shown here is derived from an EMBL/GenBank/DDBJ whole genome shotgun (WGS) entry which is preliminary data.</text>
</comment>
<evidence type="ECO:0000256" key="8">
    <source>
        <dbReference type="ARBA" id="ARBA00023303"/>
    </source>
</evidence>
<dbReference type="InterPro" id="IPR005821">
    <property type="entry name" value="Ion_trans_dom"/>
</dbReference>
<evidence type="ECO:0000256" key="1">
    <source>
        <dbReference type="ARBA" id="ARBA00004141"/>
    </source>
</evidence>
<dbReference type="SUPFAM" id="SSF81324">
    <property type="entry name" value="Voltage-gated potassium channels"/>
    <property type="match status" value="1"/>
</dbReference>
<dbReference type="InterPro" id="IPR050866">
    <property type="entry name" value="CNG_cation_channel"/>
</dbReference>
<evidence type="ECO:0000256" key="3">
    <source>
        <dbReference type="ARBA" id="ARBA00022692"/>
    </source>
</evidence>
<gene>
    <name evidence="12" type="ORF">ODALV1_LOCUS9343</name>
</gene>
<dbReference type="SMART" id="SM00100">
    <property type="entry name" value="cNMP"/>
    <property type="match status" value="2"/>
</dbReference>
<organism evidence="12 13">
    <name type="scientific">Orchesella dallaii</name>
    <dbReference type="NCBI Taxonomy" id="48710"/>
    <lineage>
        <taxon>Eukaryota</taxon>
        <taxon>Metazoa</taxon>
        <taxon>Ecdysozoa</taxon>
        <taxon>Arthropoda</taxon>
        <taxon>Hexapoda</taxon>
        <taxon>Collembola</taxon>
        <taxon>Entomobryomorpha</taxon>
        <taxon>Entomobryoidea</taxon>
        <taxon>Orchesellidae</taxon>
        <taxon>Orchesellinae</taxon>
        <taxon>Orchesella</taxon>
    </lineage>
</organism>
<sequence>MFYPEGEFLMKFGDLSNEVFLIAKGTVVCYNIRGDIMSQLGAGSLIGEIATVFNTHRLYSAIAVKDVTAYVLKRDFFMHFLGLYPALKKVLESCSIKHYREAMASKKTVNQDFDVLLTYQNEIDSQPKVPSISVDPPNENDQSKGETLSKVQAGFEQTDITRNILEEDVFKTTEDFSKGNVDKWWSVFVTFGRRARDEMGLVHIYQEFEQANIFNFIIHPASSVCSWVSFCLLLTALSCSINAYEIAFYSESAITSAFLPVLRYTLEIFFIVRFFGNFHLGYYDETATLIVDVRRISMRYICKLDGLLLDFVTTFPFYFISFFVDVKEENIRAVQLLRVILFVRYLNETDSDLKMKASRMKILKITILLCFIFHFWACAWYLVACYGAVCLRGSWMDRTIDELGLVATDVTITSRYLLSLYYVTTALTYTGFADITGRTTVELSITIFMIFVTVFLIGYLVGEMTQCLASQVATKIHYQHKLSVLESHYAALGLSSTKIDEVRHYFKLLWCRCKGVMLYSLMEELPYPLRADVAMEIYGPNLKSSRLLGKLDDNLIRQISAKIRHEIYFPGSHIVRAGDVCTSMYFIKKGEVVILDGNSNLELCVEVLYENECFGEVKILLPREQYRFSYIARLESEVGVLYKEDLDEVLKSHPRVFDDLREKANRVKSRRQSIKEEEEQRIGTLSGGVSAMSIKSAVSQPGGVKPPAEATS</sequence>
<evidence type="ECO:0000313" key="12">
    <source>
        <dbReference type="EMBL" id="CAL8096398.1"/>
    </source>
</evidence>
<accession>A0ABP1QAY1</accession>
<dbReference type="InterPro" id="IPR018490">
    <property type="entry name" value="cNMP-bd_dom_sf"/>
</dbReference>
<keyword evidence="5" id="KW-0406">Ion transport</keyword>
<dbReference type="InterPro" id="IPR018488">
    <property type="entry name" value="cNMP-bd_CS"/>
</dbReference>
<evidence type="ECO:0000256" key="9">
    <source>
        <dbReference type="SAM" id="MobiDB-lite"/>
    </source>
</evidence>
<dbReference type="InterPro" id="IPR000595">
    <property type="entry name" value="cNMP-bd_dom"/>
</dbReference>